<evidence type="ECO:0000313" key="2">
    <source>
        <dbReference type="Proteomes" id="UP000196475"/>
    </source>
</evidence>
<gene>
    <name evidence="1" type="ORF">BAA01_11460</name>
</gene>
<dbReference type="Proteomes" id="UP000196475">
    <property type="component" value="Unassembled WGS sequence"/>
</dbReference>
<name>A0A1Y3PQN7_9BACI</name>
<accession>A0A1Y3PQN7</accession>
<dbReference type="AlphaFoldDB" id="A0A1Y3PQN7"/>
<evidence type="ECO:0000313" key="1">
    <source>
        <dbReference type="EMBL" id="OUM86619.1"/>
    </source>
</evidence>
<sequence>MFKKTEAKTTKSPKGCMVVLNNPAGGDTLKVLEKLLLIAKKRSETCAVAELPCLGIPRIAYRFGIEPEAAQTVDQLIIDYDRGFVQDIHRYLYTHDGWDGLLIQPGSRPDMPTILKLQNEQTLMEIPGYLKSLLAGYNWIFVVTQGQMIHPMTFFSLREADHVVLVIDNPIDLIRTYATFKTLKQDYSINENRMTMFSFTKNSDFKEHKIVSRPEELFQTWRDQFDRHN</sequence>
<reference evidence="2" key="1">
    <citation type="submission" date="2016-06" db="EMBL/GenBank/DDBJ databases">
        <authorList>
            <person name="Nascimento L."/>
            <person name="Pereira R.V."/>
            <person name="Martins L.F."/>
            <person name="Quaggio R.B."/>
            <person name="Silva A.M."/>
            <person name="Setubal J.C."/>
        </authorList>
    </citation>
    <scope>NUCLEOTIDE SEQUENCE [LARGE SCALE GENOMIC DNA]</scope>
</reference>
<protein>
    <submittedName>
        <fullName evidence="1">Uncharacterized protein</fullName>
    </submittedName>
</protein>
<comment type="caution">
    <text evidence="1">The sequence shown here is derived from an EMBL/GenBank/DDBJ whole genome shotgun (WGS) entry which is preliminary data.</text>
</comment>
<proteinExistence type="predicted"/>
<dbReference type="EMBL" id="LZRT01000087">
    <property type="protein sequence ID" value="OUM86619.1"/>
    <property type="molecule type" value="Genomic_DNA"/>
</dbReference>
<organism evidence="1 2">
    <name type="scientific">Bacillus thermozeamaize</name>
    <dbReference type="NCBI Taxonomy" id="230954"/>
    <lineage>
        <taxon>Bacteria</taxon>
        <taxon>Bacillati</taxon>
        <taxon>Bacillota</taxon>
        <taxon>Bacilli</taxon>
        <taxon>Bacillales</taxon>
        <taxon>Bacillaceae</taxon>
        <taxon>Bacillus</taxon>
    </lineage>
</organism>